<organism evidence="2 3">
    <name type="scientific">Pristionchus mayeri</name>
    <dbReference type="NCBI Taxonomy" id="1317129"/>
    <lineage>
        <taxon>Eukaryota</taxon>
        <taxon>Metazoa</taxon>
        <taxon>Ecdysozoa</taxon>
        <taxon>Nematoda</taxon>
        <taxon>Chromadorea</taxon>
        <taxon>Rhabditida</taxon>
        <taxon>Rhabditina</taxon>
        <taxon>Diplogasteromorpha</taxon>
        <taxon>Diplogasteroidea</taxon>
        <taxon>Neodiplogasteridae</taxon>
        <taxon>Pristionchus</taxon>
    </lineage>
</organism>
<dbReference type="PANTHER" id="PTHR20973:SF0">
    <property type="entry name" value="NON-STRUCTURAL MAINTENANCE OF CHROMOSOMES ELEMENT 1 HOMOLOG"/>
    <property type="match status" value="1"/>
</dbReference>
<feature type="compositionally biased region" description="Acidic residues" evidence="1">
    <location>
        <begin position="323"/>
        <end position="348"/>
    </location>
</feature>
<dbReference type="InterPro" id="IPR036388">
    <property type="entry name" value="WH-like_DNA-bd_sf"/>
</dbReference>
<reference evidence="3" key="1">
    <citation type="submission" date="2022-10" db="EMBL/GenBank/DDBJ databases">
        <title>Genome assembly of Pristionchus species.</title>
        <authorList>
            <person name="Yoshida K."/>
            <person name="Sommer R.J."/>
        </authorList>
    </citation>
    <scope>NUCLEOTIDE SEQUENCE [LARGE SCALE GENOMIC DNA]</scope>
    <source>
        <strain evidence="3">RS5460</strain>
    </source>
</reference>
<evidence type="ECO:0000313" key="3">
    <source>
        <dbReference type="Proteomes" id="UP001328107"/>
    </source>
</evidence>
<dbReference type="SUPFAM" id="SSF57903">
    <property type="entry name" value="FYVE/PHD zinc finger"/>
    <property type="match status" value="1"/>
</dbReference>
<comment type="caution">
    <text evidence="2">The sequence shown here is derived from an EMBL/GenBank/DDBJ whole genome shotgun (WGS) entry which is preliminary data.</text>
</comment>
<dbReference type="PANTHER" id="PTHR20973">
    <property type="entry name" value="NON-SMC ELEMENT 1-RELATED"/>
    <property type="match status" value="1"/>
</dbReference>
<dbReference type="GO" id="GO:0000724">
    <property type="term" value="P:double-strand break repair via homologous recombination"/>
    <property type="evidence" value="ECO:0007669"/>
    <property type="project" value="TreeGrafter"/>
</dbReference>
<feature type="region of interest" description="Disordered" evidence="1">
    <location>
        <begin position="286"/>
        <end position="391"/>
    </location>
</feature>
<dbReference type="Proteomes" id="UP001328107">
    <property type="component" value="Unassembled WGS sequence"/>
</dbReference>
<evidence type="ECO:0000313" key="2">
    <source>
        <dbReference type="EMBL" id="GMR53062.1"/>
    </source>
</evidence>
<feature type="compositionally biased region" description="Acidic residues" evidence="1">
    <location>
        <begin position="380"/>
        <end position="391"/>
    </location>
</feature>
<feature type="compositionally biased region" description="Basic residues" evidence="1">
    <location>
        <begin position="354"/>
        <end position="363"/>
    </location>
</feature>
<evidence type="ECO:0008006" key="4">
    <source>
        <dbReference type="Google" id="ProtNLM"/>
    </source>
</evidence>
<gene>
    <name evidence="2" type="ORF">PMAYCL1PPCAC_23257</name>
</gene>
<sequence>MGAAGDVFDFAKIVDASTEYSDAHRGLLKIMIDRGSLTEKAFYAHFVRCFATQHYLDEIDYDRNELNLKGVTKESVADLRKNLIDIMNAKTQHIGLRLMNAHDEVKNKKMIVLVSERHFSPAMAGASPFDSHNELFLVISWLEEMLKRDNDGYMCINDALRSAKNLPVPMKMEKAQQLIDQLFKDDWIRREAGEMLTLTTRALTELGPILRSRFHCATCCLCSNVTIRKASMLSCEECESLMHVSCWNNLAANANTEKVRCPGYNCKAMLSKEEMEESAKQIEEARVYGNRRRRLSSDSEPGPSKKKNGRGRKATKRTSNSESEPEEEEEVDMMMGNDDDEMEEDDDEIFVRQTQKKSRKQPRHSQGSSQKQPRKRSKDDEEDEDMMMEED</sequence>
<dbReference type="GO" id="GO:0030915">
    <property type="term" value="C:Smc5-Smc6 complex"/>
    <property type="evidence" value="ECO:0007669"/>
    <property type="project" value="InterPro"/>
</dbReference>
<dbReference type="GO" id="GO:0004842">
    <property type="term" value="F:ubiquitin-protein transferase activity"/>
    <property type="evidence" value="ECO:0007669"/>
    <property type="project" value="TreeGrafter"/>
</dbReference>
<dbReference type="Gene3D" id="3.90.1150.220">
    <property type="match status" value="1"/>
</dbReference>
<accession>A0AAN5CZU7</accession>
<dbReference type="InterPro" id="IPR011011">
    <property type="entry name" value="Znf_FYVE_PHD"/>
</dbReference>
<dbReference type="InterPro" id="IPR011513">
    <property type="entry name" value="Nse1"/>
</dbReference>
<dbReference type="GO" id="GO:0005634">
    <property type="term" value="C:nucleus"/>
    <property type="evidence" value="ECO:0007669"/>
    <property type="project" value="TreeGrafter"/>
</dbReference>
<dbReference type="EMBL" id="BTRK01000005">
    <property type="protein sequence ID" value="GMR53062.1"/>
    <property type="molecule type" value="Genomic_DNA"/>
</dbReference>
<proteinExistence type="predicted"/>
<evidence type="ECO:0000256" key="1">
    <source>
        <dbReference type="SAM" id="MobiDB-lite"/>
    </source>
</evidence>
<dbReference type="AlphaFoldDB" id="A0AAN5CZU7"/>
<name>A0AAN5CZU7_9BILA</name>
<feature type="compositionally biased region" description="Basic residues" evidence="1">
    <location>
        <begin position="304"/>
        <end position="316"/>
    </location>
</feature>
<keyword evidence="3" id="KW-1185">Reference proteome</keyword>
<protein>
    <recommendedName>
        <fullName evidence="4">Non-structural maintenance of chromosomes element 1 homolog</fullName>
    </recommendedName>
</protein>
<dbReference type="Gene3D" id="1.10.10.10">
    <property type="entry name" value="Winged helix-like DNA-binding domain superfamily/Winged helix DNA-binding domain"/>
    <property type="match status" value="1"/>
</dbReference>